<evidence type="ECO:0000256" key="2">
    <source>
        <dbReference type="ARBA" id="ARBA00022692"/>
    </source>
</evidence>
<reference evidence="8" key="1">
    <citation type="submission" date="2019-12" db="UniProtKB">
        <authorList>
            <consortium name="WormBaseParasite"/>
        </authorList>
    </citation>
    <scope>IDENTIFICATION</scope>
</reference>
<feature type="transmembrane region" description="Helical" evidence="6">
    <location>
        <begin position="35"/>
        <end position="56"/>
    </location>
</feature>
<dbReference type="AlphaFoldDB" id="A0A5S6QAW6"/>
<dbReference type="Pfam" id="PF03062">
    <property type="entry name" value="MBOAT"/>
    <property type="match status" value="1"/>
</dbReference>
<dbReference type="WBParaSite" id="TMUE_1000004235.1">
    <property type="protein sequence ID" value="TMUE_1000004235.1"/>
    <property type="gene ID" value="WBGene00294792"/>
</dbReference>
<evidence type="ECO:0000313" key="7">
    <source>
        <dbReference type="Proteomes" id="UP000046395"/>
    </source>
</evidence>
<dbReference type="InterPro" id="IPR051085">
    <property type="entry name" value="MB_O-acyltransferase"/>
</dbReference>
<protein>
    <submittedName>
        <fullName evidence="8">MBOAT family protein</fullName>
    </submittedName>
</protein>
<feature type="transmembrane region" description="Helical" evidence="6">
    <location>
        <begin position="315"/>
        <end position="338"/>
    </location>
</feature>
<evidence type="ECO:0000256" key="5">
    <source>
        <dbReference type="ARBA" id="ARBA00038268"/>
    </source>
</evidence>
<dbReference type="GO" id="GO:0016020">
    <property type="term" value="C:membrane"/>
    <property type="evidence" value="ECO:0007669"/>
    <property type="project" value="UniProtKB-SubCell"/>
</dbReference>
<keyword evidence="2 6" id="KW-0812">Transmembrane</keyword>
<feature type="transmembrane region" description="Helical" evidence="6">
    <location>
        <begin position="170"/>
        <end position="188"/>
    </location>
</feature>
<keyword evidence="3 6" id="KW-1133">Transmembrane helix</keyword>
<dbReference type="GO" id="GO:0016409">
    <property type="term" value="F:palmitoyltransferase activity"/>
    <property type="evidence" value="ECO:0007669"/>
    <property type="project" value="TreeGrafter"/>
</dbReference>
<accession>A0A5S6QAW6</accession>
<dbReference type="Proteomes" id="UP000046395">
    <property type="component" value="Unassembled WGS sequence"/>
</dbReference>
<dbReference type="InterPro" id="IPR004299">
    <property type="entry name" value="MBOAT_fam"/>
</dbReference>
<feature type="transmembrane region" description="Helical" evidence="6">
    <location>
        <begin position="195"/>
        <end position="217"/>
    </location>
</feature>
<feature type="transmembrane region" description="Helical" evidence="6">
    <location>
        <begin position="131"/>
        <end position="164"/>
    </location>
</feature>
<sequence length="627" mass="73853">MEKTALQRRNGHKKEKDANVQVREGKRSLFSYPSIPLVESITYAGILVLAIAYAWYKIFELSSSNLLANSRAAPFSTTHLWWIGERRKDISNYEWYYWSIWVKEAAVFYCLHFVLFNCFRNVLKTCLWKTMMIFYWFVACFCLFSPSIVALTLVLSIIMLLAARYLRSKLILWFIVLALLFAFVEGYIEISESELFRTVSFIGYKMIHSISYCIYVVDTSAKHGARSFMDDFVDMLWYLYYFPYQLSLIVIYPKFRTHMDTIRTRERNWLEAIWFGVRIMFWYSFIELLLHFMYFDAAIADRDLLKKVPLDTLSSLGLMIGQFFHLKYVVIFGFPAFFAKLDNMIPPGLPICITRVSVFSNVWRYFDRGLYDFFKEYIFLAIARPSFSVMGRLTGLFLSFLFVLVWHGFRHNCIIWVALNVVEILIENIAKQIYAIGSVKRWREENISDRAFRRILAVLQLLLLVLGFYSNFYFIGGSLFGGIVVDRIFWGETVPKLKMPAILLLSLGYCYNHVNMDASRWMSSKSDDLRFIFWVMMVLRRLLYQLMNNEEIIRKISDSRLVRQLARLTAYTYLKVQMKVTEHSRTLHERNGSLGAIQARLSAIKRIGDRFVSNLREEWKNSSSSSK</sequence>
<organism evidence="7 8">
    <name type="scientific">Trichuris muris</name>
    <name type="common">Mouse whipworm</name>
    <dbReference type="NCBI Taxonomy" id="70415"/>
    <lineage>
        <taxon>Eukaryota</taxon>
        <taxon>Metazoa</taxon>
        <taxon>Ecdysozoa</taxon>
        <taxon>Nematoda</taxon>
        <taxon>Enoplea</taxon>
        <taxon>Dorylaimia</taxon>
        <taxon>Trichinellida</taxon>
        <taxon>Trichuridae</taxon>
        <taxon>Trichuris</taxon>
    </lineage>
</organism>
<feature type="transmembrane region" description="Helical" evidence="6">
    <location>
        <begin position="95"/>
        <end position="119"/>
    </location>
</feature>
<keyword evidence="4 6" id="KW-0472">Membrane</keyword>
<evidence type="ECO:0000256" key="4">
    <source>
        <dbReference type="ARBA" id="ARBA00023136"/>
    </source>
</evidence>
<proteinExistence type="inferred from homology"/>
<evidence type="ECO:0000256" key="6">
    <source>
        <dbReference type="SAM" id="Phobius"/>
    </source>
</evidence>
<dbReference type="PANTHER" id="PTHR13285:SF22">
    <property type="entry name" value="PROTEIN-CYSTEINE N-PALMITOYLTRANSFERASE HHAT"/>
    <property type="match status" value="1"/>
</dbReference>
<comment type="similarity">
    <text evidence="5">Belongs to the membrane-bound acyltransferase family. HHAT subfamily.</text>
</comment>
<keyword evidence="7" id="KW-1185">Reference proteome</keyword>
<feature type="transmembrane region" description="Helical" evidence="6">
    <location>
        <begin position="237"/>
        <end position="255"/>
    </location>
</feature>
<evidence type="ECO:0000256" key="1">
    <source>
        <dbReference type="ARBA" id="ARBA00004141"/>
    </source>
</evidence>
<dbReference type="PANTHER" id="PTHR13285">
    <property type="entry name" value="ACYLTRANSFERASE"/>
    <property type="match status" value="1"/>
</dbReference>
<feature type="transmembrane region" description="Helical" evidence="6">
    <location>
        <begin position="389"/>
        <end position="408"/>
    </location>
</feature>
<feature type="transmembrane region" description="Helical" evidence="6">
    <location>
        <begin position="455"/>
        <end position="475"/>
    </location>
</feature>
<evidence type="ECO:0000256" key="3">
    <source>
        <dbReference type="ARBA" id="ARBA00022989"/>
    </source>
</evidence>
<evidence type="ECO:0000313" key="8">
    <source>
        <dbReference type="WBParaSite" id="TMUE_1000004235.1"/>
    </source>
</evidence>
<comment type="subcellular location">
    <subcellularLocation>
        <location evidence="1">Membrane</location>
        <topology evidence="1">Multi-pass membrane protein</topology>
    </subcellularLocation>
</comment>
<feature type="transmembrane region" description="Helical" evidence="6">
    <location>
        <begin position="275"/>
        <end position="295"/>
    </location>
</feature>
<dbReference type="GO" id="GO:0005783">
    <property type="term" value="C:endoplasmic reticulum"/>
    <property type="evidence" value="ECO:0007669"/>
    <property type="project" value="TreeGrafter"/>
</dbReference>
<name>A0A5S6QAW6_TRIMR</name>